<reference evidence="1" key="1">
    <citation type="submission" date="2025-08" db="UniProtKB">
        <authorList>
            <consortium name="Ensembl"/>
        </authorList>
    </citation>
    <scope>IDENTIFICATION</scope>
</reference>
<dbReference type="Proteomes" id="UP000472277">
    <property type="component" value="Chromosome 19"/>
</dbReference>
<dbReference type="Ensembl" id="ENSSTUT00000029514.1">
    <property type="protein sequence ID" value="ENSSTUP00000028195.1"/>
    <property type="gene ID" value="ENSSTUG00000012240.1"/>
</dbReference>
<dbReference type="OMA" id="NIRANHG"/>
<dbReference type="AlphaFoldDB" id="A0A673Y0Z2"/>
<dbReference type="GeneTree" id="ENSGT00940000157257"/>
<proteinExistence type="predicted"/>
<dbReference type="Pfam" id="PF20168">
    <property type="entry name" value="PDS5"/>
    <property type="match status" value="1"/>
</dbReference>
<name>A0A673Y0Z2_SALTR</name>
<evidence type="ECO:0000313" key="1">
    <source>
        <dbReference type="Ensembl" id="ENSSTUP00000028195.1"/>
    </source>
</evidence>
<accession>A0A673Y0Z2</accession>
<organism evidence="1 2">
    <name type="scientific">Salmo trutta</name>
    <name type="common">Brown trout</name>
    <dbReference type="NCBI Taxonomy" id="8032"/>
    <lineage>
        <taxon>Eukaryota</taxon>
        <taxon>Metazoa</taxon>
        <taxon>Chordata</taxon>
        <taxon>Craniata</taxon>
        <taxon>Vertebrata</taxon>
        <taxon>Euteleostomi</taxon>
        <taxon>Actinopterygii</taxon>
        <taxon>Neopterygii</taxon>
        <taxon>Teleostei</taxon>
        <taxon>Protacanthopterygii</taxon>
        <taxon>Salmoniformes</taxon>
        <taxon>Salmonidae</taxon>
        <taxon>Salmoninae</taxon>
        <taxon>Salmo</taxon>
    </lineage>
</organism>
<evidence type="ECO:0000313" key="2">
    <source>
        <dbReference type="Proteomes" id="UP000472277"/>
    </source>
</evidence>
<keyword evidence="2" id="KW-1185">Reference proteome</keyword>
<protein>
    <submittedName>
        <fullName evidence="1">Uncharacterized protein</fullName>
    </submittedName>
</protein>
<dbReference type="InParanoid" id="A0A673Y0Z2"/>
<reference evidence="1" key="2">
    <citation type="submission" date="2025-09" db="UniProtKB">
        <authorList>
            <consortium name="Ensembl"/>
        </authorList>
    </citation>
    <scope>IDENTIFICATION</scope>
</reference>
<sequence>CRAGLLNMKLAQEPCYHEIITLEQYQLNALVINDKCYQVCQGLAQKLHNGLCRLALEYLYLAVFSLCSKDLCLVKNINIRIEYLKQHPSVSGERDSVYVYICYSHNIRANHGPVML</sequence>